<feature type="region of interest" description="Disordered" evidence="8">
    <location>
        <begin position="147"/>
        <end position="167"/>
    </location>
</feature>
<keyword evidence="3 7" id="KW-0498">Mitosis</keyword>
<evidence type="ECO:0000256" key="7">
    <source>
        <dbReference type="RuleBase" id="RU368028"/>
    </source>
</evidence>
<dbReference type="Gene3D" id="3.40.250.10">
    <property type="entry name" value="Rhodanese-like domain"/>
    <property type="match status" value="1"/>
</dbReference>
<protein>
    <recommendedName>
        <fullName evidence="7">M-phase inducer phosphatase</fullName>
        <ecNumber evidence="7">3.1.3.48</ecNumber>
    </recommendedName>
</protein>
<dbReference type="Pfam" id="PF06617">
    <property type="entry name" value="M-inducer_phosp"/>
    <property type="match status" value="2"/>
</dbReference>
<organism evidence="10 11">
    <name type="scientific">Lepidothrix coronata</name>
    <name type="common">blue-crowned manakin</name>
    <dbReference type="NCBI Taxonomy" id="321398"/>
    <lineage>
        <taxon>Eukaryota</taxon>
        <taxon>Metazoa</taxon>
        <taxon>Chordata</taxon>
        <taxon>Craniata</taxon>
        <taxon>Vertebrata</taxon>
        <taxon>Euteleostomi</taxon>
        <taxon>Archelosauria</taxon>
        <taxon>Archosauria</taxon>
        <taxon>Dinosauria</taxon>
        <taxon>Saurischia</taxon>
        <taxon>Theropoda</taxon>
        <taxon>Coelurosauria</taxon>
        <taxon>Aves</taxon>
        <taxon>Neognathae</taxon>
        <taxon>Neoaves</taxon>
        <taxon>Telluraves</taxon>
        <taxon>Australaves</taxon>
        <taxon>Passeriformes</taxon>
        <taxon>Pipridae</taxon>
        <taxon>Lepidothrix</taxon>
    </lineage>
</organism>
<evidence type="ECO:0000256" key="4">
    <source>
        <dbReference type="ARBA" id="ARBA00022801"/>
    </source>
</evidence>
<accession>A0A6J0HZ85</accession>
<reference evidence="11" key="1">
    <citation type="submission" date="2025-08" db="UniProtKB">
        <authorList>
            <consortium name="RefSeq"/>
        </authorList>
    </citation>
    <scope>IDENTIFICATION</scope>
</reference>
<feature type="domain" description="Rhodanese" evidence="9">
    <location>
        <begin position="359"/>
        <end position="459"/>
    </location>
</feature>
<feature type="compositionally biased region" description="Basic and acidic residues" evidence="8">
    <location>
        <begin position="279"/>
        <end position="304"/>
    </location>
</feature>
<dbReference type="InterPro" id="IPR036873">
    <property type="entry name" value="Rhodanese-like_dom_sf"/>
</dbReference>
<dbReference type="PANTHER" id="PTHR10828">
    <property type="entry name" value="M-PHASE INDUCER PHOSPHATASE DUAL SPECIFICITY PHOSPHATASE CDC25"/>
    <property type="match status" value="1"/>
</dbReference>
<keyword evidence="10" id="KW-1185">Reference proteome</keyword>
<keyword evidence="2 7" id="KW-0132">Cell division</keyword>
<dbReference type="PANTHER" id="PTHR10828:SF48">
    <property type="entry name" value="M-PHASE INDUCER PHOSPHATASE 2"/>
    <property type="match status" value="1"/>
</dbReference>
<dbReference type="SMART" id="SM00450">
    <property type="entry name" value="RHOD"/>
    <property type="match status" value="1"/>
</dbReference>
<comment type="catalytic activity">
    <reaction evidence="7">
        <text>O-phospho-L-tyrosyl-[protein] + H2O = L-tyrosyl-[protein] + phosphate</text>
        <dbReference type="Rhea" id="RHEA:10684"/>
        <dbReference type="Rhea" id="RHEA-COMP:10136"/>
        <dbReference type="Rhea" id="RHEA-COMP:20101"/>
        <dbReference type="ChEBI" id="CHEBI:15377"/>
        <dbReference type="ChEBI" id="CHEBI:43474"/>
        <dbReference type="ChEBI" id="CHEBI:46858"/>
        <dbReference type="ChEBI" id="CHEBI:61978"/>
        <dbReference type="EC" id="3.1.3.48"/>
    </reaction>
</comment>
<dbReference type="GO" id="GO:0000086">
    <property type="term" value="P:G2/M transition of mitotic cell cycle"/>
    <property type="evidence" value="ECO:0007669"/>
    <property type="project" value="TreeGrafter"/>
</dbReference>
<feature type="region of interest" description="Disordered" evidence="8">
    <location>
        <begin position="256"/>
        <end position="310"/>
    </location>
</feature>
<gene>
    <name evidence="11" type="primary">LOC108501614</name>
</gene>
<dbReference type="GO" id="GO:0005634">
    <property type="term" value="C:nucleus"/>
    <property type="evidence" value="ECO:0007669"/>
    <property type="project" value="TreeGrafter"/>
</dbReference>
<dbReference type="GO" id="GO:0010971">
    <property type="term" value="P:positive regulation of G2/M transition of mitotic cell cycle"/>
    <property type="evidence" value="ECO:0007669"/>
    <property type="project" value="TreeGrafter"/>
</dbReference>
<comment type="function">
    <text evidence="7">Tyrosine protein phosphatase which functions as a dosage-dependent inducer of mitotic progression.</text>
</comment>
<dbReference type="GeneID" id="108501614"/>
<evidence type="ECO:0000256" key="8">
    <source>
        <dbReference type="SAM" id="MobiDB-lite"/>
    </source>
</evidence>
<name>A0A6J0HZ85_9PASS</name>
<evidence type="ECO:0000256" key="1">
    <source>
        <dbReference type="ARBA" id="ARBA00011065"/>
    </source>
</evidence>
<dbReference type="Pfam" id="PF00581">
    <property type="entry name" value="Rhodanese"/>
    <property type="match status" value="1"/>
</dbReference>
<sequence>MAVCGGRGLPGLAGTSPGVSPLPPLSLDAGHPAELGRLWDTSKRRGGGLPLPRLSPTLSPQPVASPCARDSVCSQPSDAGLGLDSPTQHDPAAVEEVFEKAILNSRRVLQGTKLHLRRIRSLPPCLLESSMILKDISHSREFNIRRGRVQRGQRESEDEEGFVPKKLPTLDQQSRLATRHGAARRDSLATRPCSTSSLLLPPWQSDATMPQGTENVLTTRITRKEEAELRPGKCSKCRQLFCSPLGTSRAIRPILKRGHPCDGDTPVKAKQHRRVASTPREEVSLEPEERLQHSRSAQHEEIRSLPDSNDQELIGDFSKAHLLPTVKGKDPSLKYISPDTLVAVLTGQWSSFIESSITVDCRYPYEYEGGHIKGAVNLPLQQDVEQFLLDQPILSLDTSKRVIIIFHCEFSAHRGPKMCQFLREKDRSCHEYPQLHYPELYVLKGGYRDFFLQYPTHCEPQDYRPMEHGAFQEELRQFRCQSRLRAGERSRREFCSRLLPR</sequence>
<dbReference type="SUPFAM" id="SSF52821">
    <property type="entry name" value="Rhodanese/Cell cycle control phosphatase"/>
    <property type="match status" value="1"/>
</dbReference>
<evidence type="ECO:0000313" key="10">
    <source>
        <dbReference type="Proteomes" id="UP000504624"/>
    </source>
</evidence>
<dbReference type="CDD" id="cd01530">
    <property type="entry name" value="Cdc25"/>
    <property type="match status" value="1"/>
</dbReference>
<evidence type="ECO:0000256" key="6">
    <source>
        <dbReference type="ARBA" id="ARBA00023306"/>
    </source>
</evidence>
<comment type="similarity">
    <text evidence="1 7">Belongs to the MPI phosphatase family.</text>
</comment>
<feature type="region of interest" description="Disordered" evidence="8">
    <location>
        <begin position="40"/>
        <end position="87"/>
    </location>
</feature>
<dbReference type="RefSeq" id="XP_017679191.1">
    <property type="nucleotide sequence ID" value="XM_017823702.1"/>
</dbReference>
<dbReference type="OrthoDB" id="26523at2759"/>
<keyword evidence="6 7" id="KW-0131">Cell cycle</keyword>
<dbReference type="FunFam" id="3.40.250.10:FF:000004">
    <property type="entry name" value="M-phase inducer phosphatase 1 isoform X1"/>
    <property type="match status" value="1"/>
</dbReference>
<evidence type="ECO:0000256" key="5">
    <source>
        <dbReference type="ARBA" id="ARBA00022912"/>
    </source>
</evidence>
<dbReference type="GO" id="GO:0051301">
    <property type="term" value="P:cell division"/>
    <property type="evidence" value="ECO:0007669"/>
    <property type="project" value="UniProtKB-UniRule"/>
</dbReference>
<dbReference type="GO" id="GO:0004725">
    <property type="term" value="F:protein tyrosine phosphatase activity"/>
    <property type="evidence" value="ECO:0007669"/>
    <property type="project" value="UniProtKB-UniRule"/>
</dbReference>
<dbReference type="GO" id="GO:0110032">
    <property type="term" value="P:positive regulation of G2/MI transition of meiotic cell cycle"/>
    <property type="evidence" value="ECO:0007669"/>
    <property type="project" value="TreeGrafter"/>
</dbReference>
<dbReference type="EC" id="3.1.3.48" evidence="7"/>
<feature type="compositionally biased region" description="Low complexity" evidence="8">
    <location>
        <begin position="50"/>
        <end position="60"/>
    </location>
</feature>
<feature type="region of interest" description="Disordered" evidence="8">
    <location>
        <begin position="1"/>
        <end position="27"/>
    </location>
</feature>
<evidence type="ECO:0000256" key="2">
    <source>
        <dbReference type="ARBA" id="ARBA00022618"/>
    </source>
</evidence>
<keyword evidence="4 7" id="KW-0378">Hydrolase</keyword>
<dbReference type="AlphaFoldDB" id="A0A6J0HZ85"/>
<dbReference type="PRINTS" id="PR00716">
    <property type="entry name" value="MPIPHPHTASE"/>
</dbReference>
<dbReference type="InterPro" id="IPR000751">
    <property type="entry name" value="MPI_Phosphatase"/>
</dbReference>
<proteinExistence type="inferred from homology"/>
<keyword evidence="5 7" id="KW-0904">Protein phosphatase</keyword>
<feature type="compositionally biased region" description="Gly residues" evidence="8">
    <location>
        <begin position="1"/>
        <end position="11"/>
    </location>
</feature>
<dbReference type="InterPro" id="IPR001763">
    <property type="entry name" value="Rhodanese-like_dom"/>
</dbReference>
<evidence type="ECO:0000313" key="11">
    <source>
        <dbReference type="RefSeq" id="XP_017679191.1"/>
    </source>
</evidence>
<dbReference type="Proteomes" id="UP000504624">
    <property type="component" value="Unplaced"/>
</dbReference>
<dbReference type="GO" id="GO:0005737">
    <property type="term" value="C:cytoplasm"/>
    <property type="evidence" value="ECO:0007669"/>
    <property type="project" value="TreeGrafter"/>
</dbReference>
<dbReference type="PROSITE" id="PS50206">
    <property type="entry name" value="RHODANESE_3"/>
    <property type="match status" value="1"/>
</dbReference>
<evidence type="ECO:0000259" key="9">
    <source>
        <dbReference type="PROSITE" id="PS50206"/>
    </source>
</evidence>
<evidence type="ECO:0000256" key="3">
    <source>
        <dbReference type="ARBA" id="ARBA00022776"/>
    </source>
</evidence>